<evidence type="ECO:0000256" key="1">
    <source>
        <dbReference type="SAM" id="MobiDB-lite"/>
    </source>
</evidence>
<reference evidence="4 5" key="1">
    <citation type="journal article" date="2021" name="BMC Genomics">
        <title>Datura genome reveals duplications of psychoactive alkaloid biosynthetic genes and high mutation rate following tissue culture.</title>
        <authorList>
            <person name="Rajewski A."/>
            <person name="Carter-House D."/>
            <person name="Stajich J."/>
            <person name="Litt A."/>
        </authorList>
    </citation>
    <scope>NUCLEOTIDE SEQUENCE [LARGE SCALE GENOMIC DNA]</scope>
    <source>
        <strain evidence="4">AR-01</strain>
    </source>
</reference>
<dbReference type="Gene3D" id="1.20.140.40">
    <property type="entry name" value="Invertase/pectin methylesterase inhibitor family protein"/>
    <property type="match status" value="1"/>
</dbReference>
<protein>
    <recommendedName>
        <fullName evidence="3">Pectinesterase inhibitor domain-containing protein</fullName>
    </recommendedName>
</protein>
<dbReference type="Proteomes" id="UP000823775">
    <property type="component" value="Unassembled WGS sequence"/>
</dbReference>
<dbReference type="EMBL" id="JACEIK010004065">
    <property type="protein sequence ID" value="MCD9644038.1"/>
    <property type="molecule type" value="Genomic_DNA"/>
</dbReference>
<feature type="region of interest" description="Disordered" evidence="1">
    <location>
        <begin position="33"/>
        <end position="53"/>
    </location>
</feature>
<dbReference type="CDD" id="cd15800">
    <property type="entry name" value="PMEI-like_2"/>
    <property type="match status" value="1"/>
</dbReference>
<keyword evidence="5" id="KW-1185">Reference proteome</keyword>
<evidence type="ECO:0000259" key="3">
    <source>
        <dbReference type="Pfam" id="PF04043"/>
    </source>
</evidence>
<dbReference type="InterPro" id="IPR035513">
    <property type="entry name" value="Invertase/methylesterase_inhib"/>
</dbReference>
<gene>
    <name evidence="4" type="ORF">HAX54_032010</name>
</gene>
<dbReference type="SUPFAM" id="SSF101148">
    <property type="entry name" value="Plant invertase/pectin methylesterase inhibitor"/>
    <property type="match status" value="1"/>
</dbReference>
<name>A0ABS8VA12_DATST</name>
<proteinExistence type="predicted"/>
<feature type="signal peptide" evidence="2">
    <location>
        <begin position="1"/>
        <end position="23"/>
    </location>
</feature>
<dbReference type="InterPro" id="IPR006501">
    <property type="entry name" value="Pectinesterase_inhib_dom"/>
</dbReference>
<evidence type="ECO:0000313" key="5">
    <source>
        <dbReference type="Proteomes" id="UP000823775"/>
    </source>
</evidence>
<feature type="chain" id="PRO_5045291106" description="Pectinesterase inhibitor domain-containing protein" evidence="2">
    <location>
        <begin position="24"/>
        <end position="190"/>
    </location>
</feature>
<evidence type="ECO:0000313" key="4">
    <source>
        <dbReference type="EMBL" id="MCD9644038.1"/>
    </source>
</evidence>
<dbReference type="Pfam" id="PF04043">
    <property type="entry name" value="PMEI"/>
    <property type="match status" value="1"/>
</dbReference>
<keyword evidence="2" id="KW-0732">Signal</keyword>
<accession>A0ABS8VA12</accession>
<comment type="caution">
    <text evidence="4">The sequence shown here is derived from an EMBL/GenBank/DDBJ whole genome shotgun (WGS) entry which is preliminary data.</text>
</comment>
<feature type="domain" description="Pectinesterase inhibitor" evidence="3">
    <location>
        <begin position="76"/>
        <end position="163"/>
    </location>
</feature>
<evidence type="ECO:0000256" key="2">
    <source>
        <dbReference type="SAM" id="SignalP"/>
    </source>
</evidence>
<organism evidence="4 5">
    <name type="scientific">Datura stramonium</name>
    <name type="common">Jimsonweed</name>
    <name type="synonym">Common thornapple</name>
    <dbReference type="NCBI Taxonomy" id="4076"/>
    <lineage>
        <taxon>Eukaryota</taxon>
        <taxon>Viridiplantae</taxon>
        <taxon>Streptophyta</taxon>
        <taxon>Embryophyta</taxon>
        <taxon>Tracheophyta</taxon>
        <taxon>Spermatophyta</taxon>
        <taxon>Magnoliopsida</taxon>
        <taxon>eudicotyledons</taxon>
        <taxon>Gunneridae</taxon>
        <taxon>Pentapetalae</taxon>
        <taxon>asterids</taxon>
        <taxon>lamiids</taxon>
        <taxon>Solanales</taxon>
        <taxon>Solanaceae</taxon>
        <taxon>Solanoideae</taxon>
        <taxon>Datureae</taxon>
        <taxon>Datura</taxon>
    </lineage>
</organism>
<sequence>MALHNQILLFISLSFLVFQFNIATPSPTGISYISSSPNGSPSPSPSSSPSSALNLEIPDGDIPLENKDAVHNYVDSLMETSVTKTEEFLDTVVEKRLTDPEADAFVKDCLLVCKEVYENAVDAMKKTMEDVDKEFYYSANVDLSALSADLETCMDCVKQIYGEDQEFVKFDDWAGKITTDALEKIVGFSS</sequence>